<evidence type="ECO:0000313" key="8">
    <source>
        <dbReference type="Proteomes" id="UP000434036"/>
    </source>
</evidence>
<comment type="similarity">
    <text evidence="1">Belongs to the FemABX family.</text>
</comment>
<keyword evidence="3" id="KW-0133">Cell shape</keyword>
<dbReference type="InterPro" id="IPR050644">
    <property type="entry name" value="PG_Glycine_Bridge_Synth"/>
</dbReference>
<name>A0A6N8U7F1_9FIRM</name>
<dbReference type="Proteomes" id="UP000434036">
    <property type="component" value="Unassembled WGS sequence"/>
</dbReference>
<dbReference type="AlphaFoldDB" id="A0A6N8U7F1"/>
<dbReference type="GO" id="GO:0008360">
    <property type="term" value="P:regulation of cell shape"/>
    <property type="evidence" value="ECO:0007669"/>
    <property type="project" value="UniProtKB-KW"/>
</dbReference>
<keyword evidence="4" id="KW-0573">Peptidoglycan synthesis</keyword>
<evidence type="ECO:0000256" key="3">
    <source>
        <dbReference type="ARBA" id="ARBA00022960"/>
    </source>
</evidence>
<dbReference type="Gene3D" id="3.40.630.30">
    <property type="match status" value="1"/>
</dbReference>
<dbReference type="GO" id="GO:0071555">
    <property type="term" value="P:cell wall organization"/>
    <property type="evidence" value="ECO:0007669"/>
    <property type="project" value="UniProtKB-KW"/>
</dbReference>
<dbReference type="RefSeq" id="WP_160624716.1">
    <property type="nucleotide sequence ID" value="NZ_WUUQ01000002.1"/>
</dbReference>
<evidence type="ECO:0000256" key="2">
    <source>
        <dbReference type="ARBA" id="ARBA00022679"/>
    </source>
</evidence>
<reference evidence="7 8" key="1">
    <citation type="submission" date="2019-12" db="EMBL/GenBank/DDBJ databases">
        <authorList>
            <person name="Yang R."/>
        </authorList>
    </citation>
    <scope>NUCLEOTIDE SEQUENCE [LARGE SCALE GENOMIC DNA]</scope>
    <source>
        <strain evidence="7 8">DONG20-135</strain>
    </source>
</reference>
<keyword evidence="5" id="KW-0012">Acyltransferase</keyword>
<protein>
    <submittedName>
        <fullName evidence="7">Peptidoglycan bridge formation glycyltransferase FemA/FemB family protein</fullName>
    </submittedName>
</protein>
<dbReference type="Pfam" id="PF02388">
    <property type="entry name" value="FemAB"/>
    <property type="match status" value="1"/>
</dbReference>
<evidence type="ECO:0000256" key="4">
    <source>
        <dbReference type="ARBA" id="ARBA00022984"/>
    </source>
</evidence>
<keyword evidence="2 7" id="KW-0808">Transferase</keyword>
<proteinExistence type="inferred from homology"/>
<sequence length="175" mass="20608">MRRFIWLRINLPALLADCNDRLTKLGQELKRIQRDEDKQESLQYSIMTVRKELTDIQRCIREDGENPYIAGALIVYYGDTAEMLYMGMDGKYRKYMAPYLTHLTPILDAFHRECRLCNMGGLEGTLDGGLTKFKTNFNPLIQEYLGEFDLPVHKLLYTVAHHAYMMRKRKRKRHG</sequence>
<dbReference type="PANTHER" id="PTHR36174:SF1">
    <property type="entry name" value="LIPID II:GLYCINE GLYCYLTRANSFERASE"/>
    <property type="match status" value="1"/>
</dbReference>
<evidence type="ECO:0000313" key="7">
    <source>
        <dbReference type="EMBL" id="MXQ73254.1"/>
    </source>
</evidence>
<dbReference type="PANTHER" id="PTHR36174">
    <property type="entry name" value="LIPID II:GLYCINE GLYCYLTRANSFERASE"/>
    <property type="match status" value="1"/>
</dbReference>
<organism evidence="7 8">
    <name type="scientific">Copranaerobaculum intestinale</name>
    <dbReference type="NCBI Taxonomy" id="2692629"/>
    <lineage>
        <taxon>Bacteria</taxon>
        <taxon>Bacillati</taxon>
        <taxon>Bacillota</taxon>
        <taxon>Erysipelotrichia</taxon>
        <taxon>Erysipelotrichales</taxon>
        <taxon>Erysipelotrichaceae</taxon>
        <taxon>Copranaerobaculum</taxon>
    </lineage>
</organism>
<evidence type="ECO:0000256" key="5">
    <source>
        <dbReference type="ARBA" id="ARBA00023315"/>
    </source>
</evidence>
<keyword evidence="6" id="KW-0961">Cell wall biogenesis/degradation</keyword>
<dbReference type="SUPFAM" id="SSF55729">
    <property type="entry name" value="Acyl-CoA N-acyltransferases (Nat)"/>
    <property type="match status" value="1"/>
</dbReference>
<comment type="caution">
    <text evidence="7">The sequence shown here is derived from an EMBL/GenBank/DDBJ whole genome shotgun (WGS) entry which is preliminary data.</text>
</comment>
<evidence type="ECO:0000256" key="1">
    <source>
        <dbReference type="ARBA" id="ARBA00009943"/>
    </source>
</evidence>
<dbReference type="GO" id="GO:0016755">
    <property type="term" value="F:aminoacyltransferase activity"/>
    <property type="evidence" value="ECO:0007669"/>
    <property type="project" value="InterPro"/>
</dbReference>
<dbReference type="InterPro" id="IPR016181">
    <property type="entry name" value="Acyl_CoA_acyltransferase"/>
</dbReference>
<accession>A0A6N8U7F1</accession>
<dbReference type="EMBL" id="WUUQ01000002">
    <property type="protein sequence ID" value="MXQ73254.1"/>
    <property type="molecule type" value="Genomic_DNA"/>
</dbReference>
<gene>
    <name evidence="7" type="ORF">GSF08_04800</name>
</gene>
<keyword evidence="8" id="KW-1185">Reference proteome</keyword>
<evidence type="ECO:0000256" key="6">
    <source>
        <dbReference type="ARBA" id="ARBA00023316"/>
    </source>
</evidence>
<dbReference type="PROSITE" id="PS51191">
    <property type="entry name" value="FEMABX"/>
    <property type="match status" value="1"/>
</dbReference>
<reference evidence="7 8" key="2">
    <citation type="submission" date="2020-01" db="EMBL/GenBank/DDBJ databases">
        <title>Clostridiaceae sp. nov. isolated from the gut of human by culturomics.</title>
        <authorList>
            <person name="Chang Y."/>
        </authorList>
    </citation>
    <scope>NUCLEOTIDE SEQUENCE [LARGE SCALE GENOMIC DNA]</scope>
    <source>
        <strain evidence="7 8">DONG20-135</strain>
    </source>
</reference>
<dbReference type="GO" id="GO:0009252">
    <property type="term" value="P:peptidoglycan biosynthetic process"/>
    <property type="evidence" value="ECO:0007669"/>
    <property type="project" value="UniProtKB-KW"/>
</dbReference>
<dbReference type="InterPro" id="IPR003447">
    <property type="entry name" value="FEMABX"/>
</dbReference>